<evidence type="ECO:0000256" key="5">
    <source>
        <dbReference type="ARBA" id="ARBA00022692"/>
    </source>
</evidence>
<dbReference type="Pfam" id="PF01435">
    <property type="entry name" value="Peptidase_M48"/>
    <property type="match status" value="1"/>
</dbReference>
<dbReference type="InterPro" id="IPR001915">
    <property type="entry name" value="Peptidase_M48"/>
</dbReference>
<organism evidence="14 15">
    <name type="scientific">Sedimentibacter saalensis</name>
    <dbReference type="NCBI Taxonomy" id="130788"/>
    <lineage>
        <taxon>Bacteria</taxon>
        <taxon>Bacillati</taxon>
        <taxon>Bacillota</taxon>
        <taxon>Tissierellia</taxon>
        <taxon>Sedimentibacter</taxon>
    </lineage>
</organism>
<dbReference type="PANTHER" id="PTHR43221">
    <property type="entry name" value="PROTEASE HTPX"/>
    <property type="match status" value="1"/>
</dbReference>
<feature type="transmembrane region" description="Helical" evidence="12">
    <location>
        <begin position="20"/>
        <end position="39"/>
    </location>
</feature>
<feature type="transmembrane region" description="Helical" evidence="12">
    <location>
        <begin position="45"/>
        <end position="63"/>
    </location>
</feature>
<feature type="binding site" evidence="12">
    <location>
        <position position="240"/>
    </location>
    <ligand>
        <name>Zn(2+)</name>
        <dbReference type="ChEBI" id="CHEBI:29105"/>
        <note>catalytic</note>
    </ligand>
</feature>
<dbReference type="AlphaFoldDB" id="A0A562JE86"/>
<sequence>MENHVVIHEQVRSNQVKTALLIIFYIVLIIILSLSIGYYADNVVLGAGIAAFIILVLLPIQILTGSKMIGSRTNWKEIDTSNPGERRVANIVEGLSLAAGLKNPPKVYIIPTSTPNAFAAGLKLENSYIGVTTGLIDILDEPEMEGVLAHEMSHIIQRDILVSTVSIYLMSAAIILGGILFRMARYNMFFGGRGRRSNRDSGSGNAAAAFAVIALAGFVLSFVIRLLAQLINLAISRKREYIADANAVRLCGYSEGLADALEKISGSSTDYSKEQVEDLGGDEMLAIYIFNPKHSLASLFSTHPPIEERIRLLRNMY</sequence>
<dbReference type="PANTHER" id="PTHR43221:SF1">
    <property type="entry name" value="PROTEASE HTPX"/>
    <property type="match status" value="1"/>
</dbReference>
<feature type="transmembrane region" description="Helical" evidence="12">
    <location>
        <begin position="204"/>
        <end position="228"/>
    </location>
</feature>
<keyword evidence="8 12" id="KW-0862">Zinc</keyword>
<keyword evidence="9 12" id="KW-1133">Transmembrane helix</keyword>
<feature type="transmembrane region" description="Helical" evidence="12">
    <location>
        <begin position="160"/>
        <end position="184"/>
    </location>
</feature>
<dbReference type="Gene3D" id="3.30.2010.10">
    <property type="entry name" value="Metalloproteases ('zincins'), catalytic domain"/>
    <property type="match status" value="1"/>
</dbReference>
<dbReference type="Proteomes" id="UP000315343">
    <property type="component" value="Unassembled WGS sequence"/>
</dbReference>
<evidence type="ECO:0000256" key="1">
    <source>
        <dbReference type="ARBA" id="ARBA00004651"/>
    </source>
</evidence>
<comment type="cofactor">
    <cofactor evidence="12">
        <name>Zn(2+)</name>
        <dbReference type="ChEBI" id="CHEBI:29105"/>
    </cofactor>
    <text evidence="12">Binds 1 zinc ion per subunit.</text>
</comment>
<evidence type="ECO:0000256" key="6">
    <source>
        <dbReference type="ARBA" id="ARBA00022723"/>
    </source>
</evidence>
<feature type="domain" description="Peptidase M48" evidence="13">
    <location>
        <begin position="85"/>
        <end position="315"/>
    </location>
</feature>
<dbReference type="CDD" id="cd07340">
    <property type="entry name" value="M48B_Htpx_like"/>
    <property type="match status" value="1"/>
</dbReference>
<dbReference type="EC" id="3.4.24.-" evidence="12"/>
<evidence type="ECO:0000256" key="3">
    <source>
        <dbReference type="ARBA" id="ARBA00022475"/>
    </source>
</evidence>
<reference evidence="14 15" key="1">
    <citation type="submission" date="2019-07" db="EMBL/GenBank/DDBJ databases">
        <title>Genomic Encyclopedia of Type Strains, Phase I: the one thousand microbial genomes (KMG-I) project.</title>
        <authorList>
            <person name="Kyrpides N."/>
        </authorList>
    </citation>
    <scope>NUCLEOTIDE SEQUENCE [LARGE SCALE GENOMIC DNA]</scope>
    <source>
        <strain evidence="14 15">DSM 13558</strain>
    </source>
</reference>
<feature type="binding site" evidence="12">
    <location>
        <position position="150"/>
    </location>
    <ligand>
        <name>Zn(2+)</name>
        <dbReference type="ChEBI" id="CHEBI:29105"/>
        <note>catalytic</note>
    </ligand>
</feature>
<keyword evidence="3 12" id="KW-1003">Cell membrane</keyword>
<proteinExistence type="inferred from homology"/>
<gene>
    <name evidence="12" type="primary">htpX</name>
    <name evidence="14" type="ORF">LY60_01238</name>
</gene>
<keyword evidence="15" id="KW-1185">Reference proteome</keyword>
<evidence type="ECO:0000256" key="9">
    <source>
        <dbReference type="ARBA" id="ARBA00022989"/>
    </source>
</evidence>
<dbReference type="GO" id="GO:0004222">
    <property type="term" value="F:metalloendopeptidase activity"/>
    <property type="evidence" value="ECO:0007669"/>
    <property type="project" value="UniProtKB-UniRule"/>
</dbReference>
<dbReference type="RefSeq" id="WP_019229119.1">
    <property type="nucleotide sequence ID" value="NZ_DAMBUX010000024.1"/>
</dbReference>
<evidence type="ECO:0000313" key="15">
    <source>
        <dbReference type="Proteomes" id="UP000315343"/>
    </source>
</evidence>
<evidence type="ECO:0000256" key="2">
    <source>
        <dbReference type="ARBA" id="ARBA00009779"/>
    </source>
</evidence>
<keyword evidence="14" id="KW-0346">Stress response</keyword>
<dbReference type="InterPro" id="IPR050083">
    <property type="entry name" value="HtpX_protease"/>
</dbReference>
<dbReference type="GO" id="GO:0006508">
    <property type="term" value="P:proteolysis"/>
    <property type="evidence" value="ECO:0007669"/>
    <property type="project" value="UniProtKB-KW"/>
</dbReference>
<evidence type="ECO:0000256" key="10">
    <source>
        <dbReference type="ARBA" id="ARBA00023049"/>
    </source>
</evidence>
<evidence type="ECO:0000256" key="7">
    <source>
        <dbReference type="ARBA" id="ARBA00022801"/>
    </source>
</evidence>
<name>A0A562JE86_9FIRM</name>
<dbReference type="EMBL" id="VLKH01000003">
    <property type="protein sequence ID" value="TWH81487.1"/>
    <property type="molecule type" value="Genomic_DNA"/>
</dbReference>
<dbReference type="GO" id="GO:0005886">
    <property type="term" value="C:plasma membrane"/>
    <property type="evidence" value="ECO:0007669"/>
    <property type="project" value="UniProtKB-SubCell"/>
</dbReference>
<evidence type="ECO:0000256" key="11">
    <source>
        <dbReference type="ARBA" id="ARBA00023136"/>
    </source>
</evidence>
<evidence type="ECO:0000256" key="8">
    <source>
        <dbReference type="ARBA" id="ARBA00022833"/>
    </source>
</evidence>
<comment type="similarity">
    <text evidence="2 12">Belongs to the peptidase M48B family.</text>
</comment>
<feature type="active site" evidence="12">
    <location>
        <position position="151"/>
    </location>
</feature>
<evidence type="ECO:0000313" key="14">
    <source>
        <dbReference type="EMBL" id="TWH81487.1"/>
    </source>
</evidence>
<dbReference type="HAMAP" id="MF_00188">
    <property type="entry name" value="Pept_M48_protease_HtpX"/>
    <property type="match status" value="1"/>
</dbReference>
<dbReference type="GO" id="GO:0008270">
    <property type="term" value="F:zinc ion binding"/>
    <property type="evidence" value="ECO:0007669"/>
    <property type="project" value="UniProtKB-UniRule"/>
</dbReference>
<comment type="subcellular location">
    <subcellularLocation>
        <location evidence="1 12">Cell membrane</location>
        <topology evidence="1 12">Multi-pass membrane protein</topology>
    </subcellularLocation>
</comment>
<dbReference type="InterPro" id="IPR022919">
    <property type="entry name" value="Pept_M48_protease_HtpX"/>
</dbReference>
<comment type="caution">
    <text evidence="14">The sequence shown here is derived from an EMBL/GenBank/DDBJ whole genome shotgun (WGS) entry which is preliminary data.</text>
</comment>
<dbReference type="OrthoDB" id="15218at2"/>
<keyword evidence="4 12" id="KW-0645">Protease</keyword>
<protein>
    <recommendedName>
        <fullName evidence="12">Protease HtpX homolog</fullName>
        <ecNumber evidence="12">3.4.24.-</ecNumber>
    </recommendedName>
</protein>
<evidence type="ECO:0000256" key="12">
    <source>
        <dbReference type="HAMAP-Rule" id="MF_00188"/>
    </source>
</evidence>
<feature type="binding site" evidence="12">
    <location>
        <position position="154"/>
    </location>
    <ligand>
        <name>Zn(2+)</name>
        <dbReference type="ChEBI" id="CHEBI:29105"/>
        <note>catalytic</note>
    </ligand>
</feature>
<evidence type="ECO:0000256" key="4">
    <source>
        <dbReference type="ARBA" id="ARBA00022670"/>
    </source>
</evidence>
<keyword evidence="5 12" id="KW-0812">Transmembrane</keyword>
<accession>A0A562JE86</accession>
<keyword evidence="10 12" id="KW-0482">Metalloprotease</keyword>
<keyword evidence="11 12" id="KW-0472">Membrane</keyword>
<keyword evidence="7 12" id="KW-0378">Hydrolase</keyword>
<evidence type="ECO:0000259" key="13">
    <source>
        <dbReference type="Pfam" id="PF01435"/>
    </source>
</evidence>
<keyword evidence="6 12" id="KW-0479">Metal-binding</keyword>